<proteinExistence type="predicted"/>
<dbReference type="PANTHER" id="PTHR30055:SF226">
    <property type="entry name" value="HTH-TYPE TRANSCRIPTIONAL REGULATOR PKSA"/>
    <property type="match status" value="1"/>
</dbReference>
<dbReference type="PRINTS" id="PR00455">
    <property type="entry name" value="HTHTETR"/>
</dbReference>
<name>A0A198ARY5_9BACL</name>
<dbReference type="Pfam" id="PF00440">
    <property type="entry name" value="TetR_N"/>
    <property type="match status" value="1"/>
</dbReference>
<dbReference type="SUPFAM" id="SSF46689">
    <property type="entry name" value="Homeodomain-like"/>
    <property type="match status" value="1"/>
</dbReference>
<dbReference type="Proteomes" id="UP000078454">
    <property type="component" value="Unassembled WGS sequence"/>
</dbReference>
<keyword evidence="5" id="KW-1185">Reference proteome</keyword>
<evidence type="ECO:0000259" key="3">
    <source>
        <dbReference type="PROSITE" id="PS50977"/>
    </source>
</evidence>
<feature type="DNA-binding region" description="H-T-H motif" evidence="2">
    <location>
        <begin position="29"/>
        <end position="48"/>
    </location>
</feature>
<gene>
    <name evidence="4" type="ORF">A8708_08255</name>
</gene>
<evidence type="ECO:0000313" key="4">
    <source>
        <dbReference type="EMBL" id="OAS23746.1"/>
    </source>
</evidence>
<dbReference type="PROSITE" id="PS01081">
    <property type="entry name" value="HTH_TETR_1"/>
    <property type="match status" value="1"/>
</dbReference>
<comment type="caution">
    <text evidence="4">The sequence shown here is derived from an EMBL/GenBank/DDBJ whole genome shotgun (WGS) entry which is preliminary data.</text>
</comment>
<dbReference type="InterPro" id="IPR050109">
    <property type="entry name" value="HTH-type_TetR-like_transc_reg"/>
</dbReference>
<dbReference type="AlphaFoldDB" id="A0A198ARY5"/>
<dbReference type="GO" id="GO:0000976">
    <property type="term" value="F:transcription cis-regulatory region binding"/>
    <property type="evidence" value="ECO:0007669"/>
    <property type="project" value="TreeGrafter"/>
</dbReference>
<dbReference type="InterPro" id="IPR001647">
    <property type="entry name" value="HTH_TetR"/>
</dbReference>
<dbReference type="OrthoDB" id="494991at2"/>
<evidence type="ECO:0000313" key="5">
    <source>
        <dbReference type="Proteomes" id="UP000078454"/>
    </source>
</evidence>
<dbReference type="PANTHER" id="PTHR30055">
    <property type="entry name" value="HTH-TYPE TRANSCRIPTIONAL REGULATOR RUTR"/>
    <property type="match status" value="1"/>
</dbReference>
<keyword evidence="1 2" id="KW-0238">DNA-binding</keyword>
<evidence type="ECO:0000256" key="2">
    <source>
        <dbReference type="PROSITE-ProRule" id="PRU00335"/>
    </source>
</evidence>
<dbReference type="GO" id="GO:0003700">
    <property type="term" value="F:DNA-binding transcription factor activity"/>
    <property type="evidence" value="ECO:0007669"/>
    <property type="project" value="TreeGrafter"/>
</dbReference>
<evidence type="ECO:0000256" key="1">
    <source>
        <dbReference type="ARBA" id="ARBA00023125"/>
    </source>
</evidence>
<protein>
    <recommendedName>
        <fullName evidence="3">HTH tetR-type domain-containing protein</fullName>
    </recommendedName>
</protein>
<dbReference type="PROSITE" id="PS50977">
    <property type="entry name" value="HTH_TETR_2"/>
    <property type="match status" value="1"/>
</dbReference>
<dbReference type="InterPro" id="IPR023772">
    <property type="entry name" value="DNA-bd_HTH_TetR-type_CS"/>
</dbReference>
<sequence>MQILKDEVKNSIRQAALAEFKKHGYLKASIRQIADAAGITPGNIYRYFKSKDDLFDELIQPIQEQLTEVLRVCKQEVDNTLCTALSDHLLILRRIDASLMLLFKESSTELTILLNLSEGSQFASVKQDLITLVHQIISEVFTAELAPTGTLPLRDQLSARMIATTMIESICLILRDHEDGDTIKMLVDELLYLFCTGISEKIKLAQA</sequence>
<organism evidence="4 5">
    <name type="scientific">Paenibacillus oryzisoli</name>
    <dbReference type="NCBI Taxonomy" id="1850517"/>
    <lineage>
        <taxon>Bacteria</taxon>
        <taxon>Bacillati</taxon>
        <taxon>Bacillota</taxon>
        <taxon>Bacilli</taxon>
        <taxon>Bacillales</taxon>
        <taxon>Paenibacillaceae</taxon>
        <taxon>Paenibacillus</taxon>
    </lineage>
</organism>
<accession>A0A198ARY5</accession>
<dbReference type="EMBL" id="LYPB01000036">
    <property type="protein sequence ID" value="OAS23746.1"/>
    <property type="molecule type" value="Genomic_DNA"/>
</dbReference>
<dbReference type="RefSeq" id="WP_068661680.1">
    <property type="nucleotide sequence ID" value="NZ_LYPB01000036.1"/>
</dbReference>
<dbReference type="InterPro" id="IPR009057">
    <property type="entry name" value="Homeodomain-like_sf"/>
</dbReference>
<reference evidence="4 5" key="1">
    <citation type="submission" date="2016-05" db="EMBL/GenBank/DDBJ databases">
        <title>Paenibacillus sp. 1ZS3-15 nov., isolated from the rhizosphere soil.</title>
        <authorList>
            <person name="Zhang X.X."/>
            <person name="Zhang J."/>
        </authorList>
    </citation>
    <scope>NUCLEOTIDE SEQUENCE [LARGE SCALE GENOMIC DNA]</scope>
    <source>
        <strain evidence="4 5">1ZS3-15</strain>
    </source>
</reference>
<feature type="domain" description="HTH tetR-type" evidence="3">
    <location>
        <begin position="6"/>
        <end position="66"/>
    </location>
</feature>
<dbReference type="STRING" id="1850517.A8708_08255"/>
<dbReference type="Gene3D" id="1.10.357.10">
    <property type="entry name" value="Tetracycline Repressor, domain 2"/>
    <property type="match status" value="1"/>
</dbReference>